<protein>
    <submittedName>
        <fullName evidence="1">Uncharacterized protein</fullName>
    </submittedName>
</protein>
<gene>
    <name evidence="1" type="ORF">P5673_010087</name>
</gene>
<comment type="caution">
    <text evidence="1">The sequence shown here is derived from an EMBL/GenBank/DDBJ whole genome shotgun (WGS) entry which is preliminary data.</text>
</comment>
<evidence type="ECO:0000313" key="2">
    <source>
        <dbReference type="Proteomes" id="UP001249851"/>
    </source>
</evidence>
<accession>A0AAD9QR30</accession>
<name>A0AAD9QR30_ACRCE</name>
<dbReference type="EMBL" id="JARQWQ010000018">
    <property type="protein sequence ID" value="KAK2565811.1"/>
    <property type="molecule type" value="Genomic_DNA"/>
</dbReference>
<reference evidence="1" key="2">
    <citation type="journal article" date="2023" name="Science">
        <title>Genomic signatures of disease resistance in endangered staghorn corals.</title>
        <authorList>
            <person name="Vollmer S.V."/>
            <person name="Selwyn J.D."/>
            <person name="Despard B.A."/>
            <person name="Roesel C.L."/>
        </authorList>
    </citation>
    <scope>NUCLEOTIDE SEQUENCE</scope>
    <source>
        <strain evidence="1">K2</strain>
    </source>
</reference>
<proteinExistence type="predicted"/>
<dbReference type="AlphaFoldDB" id="A0AAD9QR30"/>
<evidence type="ECO:0000313" key="1">
    <source>
        <dbReference type="EMBL" id="KAK2565811.1"/>
    </source>
</evidence>
<sequence length="31" mass="3664">MQLPFTSRTGDWALVLAKAFNKQKWQQQKTL</sequence>
<reference evidence="1" key="1">
    <citation type="journal article" date="2023" name="G3 (Bethesda)">
        <title>Whole genome assembly and annotation of the endangered Caribbean coral Acropora cervicornis.</title>
        <authorList>
            <person name="Selwyn J.D."/>
            <person name="Vollmer S.V."/>
        </authorList>
    </citation>
    <scope>NUCLEOTIDE SEQUENCE</scope>
    <source>
        <strain evidence="1">K2</strain>
    </source>
</reference>
<keyword evidence="2" id="KW-1185">Reference proteome</keyword>
<dbReference type="Proteomes" id="UP001249851">
    <property type="component" value="Unassembled WGS sequence"/>
</dbReference>
<organism evidence="1 2">
    <name type="scientific">Acropora cervicornis</name>
    <name type="common">Staghorn coral</name>
    <dbReference type="NCBI Taxonomy" id="6130"/>
    <lineage>
        <taxon>Eukaryota</taxon>
        <taxon>Metazoa</taxon>
        <taxon>Cnidaria</taxon>
        <taxon>Anthozoa</taxon>
        <taxon>Hexacorallia</taxon>
        <taxon>Scleractinia</taxon>
        <taxon>Astrocoeniina</taxon>
        <taxon>Acroporidae</taxon>
        <taxon>Acropora</taxon>
    </lineage>
</organism>